<dbReference type="PANTHER" id="PTHR42966:SF1">
    <property type="entry name" value="SIALIC ACID SYNTHASE"/>
    <property type="match status" value="1"/>
</dbReference>
<proteinExistence type="predicted"/>
<organism evidence="2 3">
    <name type="scientific">Halohasta litchfieldiae</name>
    <dbReference type="NCBI Taxonomy" id="1073996"/>
    <lineage>
        <taxon>Archaea</taxon>
        <taxon>Methanobacteriati</taxon>
        <taxon>Methanobacteriota</taxon>
        <taxon>Stenosarchaea group</taxon>
        <taxon>Halobacteria</taxon>
        <taxon>Halobacteriales</taxon>
        <taxon>Haloferacaceae</taxon>
        <taxon>Halohasta</taxon>
    </lineage>
</organism>
<dbReference type="SUPFAM" id="SSF51269">
    <property type="entry name" value="AFP III-like domain"/>
    <property type="match status" value="1"/>
</dbReference>
<dbReference type="InterPro" id="IPR036732">
    <property type="entry name" value="AFP_Neu5c_C_sf"/>
</dbReference>
<dbReference type="InterPro" id="IPR013132">
    <property type="entry name" value="PseI/NeuA/B-like_N"/>
</dbReference>
<dbReference type="Pfam" id="PF08666">
    <property type="entry name" value="SAF"/>
    <property type="match status" value="1"/>
</dbReference>
<dbReference type="STRING" id="1073996.SAMN05444271_1565"/>
<dbReference type="InterPro" id="IPR013785">
    <property type="entry name" value="Aldolase_TIM"/>
</dbReference>
<accession>A0A1H6Y3Z1</accession>
<protein>
    <submittedName>
        <fullName evidence="2">N-acetylneuraminate synthase</fullName>
    </submittedName>
</protein>
<keyword evidence="3" id="KW-1185">Reference proteome</keyword>
<dbReference type="InterPro" id="IPR013974">
    <property type="entry name" value="SAF"/>
</dbReference>
<dbReference type="GO" id="GO:0047444">
    <property type="term" value="F:N-acylneuraminate-9-phosphate synthase activity"/>
    <property type="evidence" value="ECO:0007669"/>
    <property type="project" value="TreeGrafter"/>
</dbReference>
<dbReference type="CDD" id="cd11615">
    <property type="entry name" value="SAF_NeuB_like"/>
    <property type="match status" value="1"/>
</dbReference>
<dbReference type="SUPFAM" id="SSF51569">
    <property type="entry name" value="Aldolase"/>
    <property type="match status" value="1"/>
</dbReference>
<evidence type="ECO:0000259" key="1">
    <source>
        <dbReference type="PROSITE" id="PS50844"/>
    </source>
</evidence>
<dbReference type="InterPro" id="IPR051690">
    <property type="entry name" value="PseI-like"/>
</dbReference>
<dbReference type="AlphaFoldDB" id="A0A1H6Y3Z1"/>
<dbReference type="RefSeq" id="WP_089673929.1">
    <property type="nucleotide sequence ID" value="NZ_FNYR01000056.1"/>
</dbReference>
<evidence type="ECO:0000313" key="3">
    <source>
        <dbReference type="Proteomes" id="UP000198888"/>
    </source>
</evidence>
<dbReference type="NCBIfam" id="TIGR03569">
    <property type="entry name" value="NeuB_NnaB"/>
    <property type="match status" value="1"/>
</dbReference>
<dbReference type="Gene3D" id="3.20.20.70">
    <property type="entry name" value="Aldolase class I"/>
    <property type="match status" value="1"/>
</dbReference>
<reference evidence="2 3" key="1">
    <citation type="submission" date="2016-10" db="EMBL/GenBank/DDBJ databases">
        <authorList>
            <person name="de Groot N.N."/>
        </authorList>
    </citation>
    <scope>NUCLEOTIDE SEQUENCE [LARGE SCALE GENOMIC DNA]</scope>
    <source>
        <strain evidence="2 3">DSM 22187</strain>
    </source>
</reference>
<dbReference type="Proteomes" id="UP000198888">
    <property type="component" value="Unassembled WGS sequence"/>
</dbReference>
<dbReference type="OrthoDB" id="71219at2157"/>
<dbReference type="PANTHER" id="PTHR42966">
    <property type="entry name" value="N-ACETYLNEURAMINATE SYNTHASE"/>
    <property type="match status" value="1"/>
</dbReference>
<name>A0A1H6Y3Z1_9EURY</name>
<dbReference type="SMART" id="SM00858">
    <property type="entry name" value="SAF"/>
    <property type="match status" value="1"/>
</dbReference>
<dbReference type="Pfam" id="PF03102">
    <property type="entry name" value="NeuB"/>
    <property type="match status" value="1"/>
</dbReference>
<dbReference type="InterPro" id="IPR006190">
    <property type="entry name" value="SAF_AFP_Neu5Ac"/>
</dbReference>
<dbReference type="GO" id="GO:0016051">
    <property type="term" value="P:carbohydrate biosynthetic process"/>
    <property type="evidence" value="ECO:0007669"/>
    <property type="project" value="InterPro"/>
</dbReference>
<dbReference type="InterPro" id="IPR057736">
    <property type="entry name" value="SAF_PseI/NeuA/NeuB"/>
</dbReference>
<evidence type="ECO:0000313" key="2">
    <source>
        <dbReference type="EMBL" id="SEJ36018.1"/>
    </source>
</evidence>
<dbReference type="EMBL" id="FNYR01000056">
    <property type="protein sequence ID" value="SEJ36018.1"/>
    <property type="molecule type" value="Genomic_DNA"/>
</dbReference>
<dbReference type="Gene3D" id="3.90.1210.10">
    <property type="entry name" value="Antifreeze-like/N-acetylneuraminic acid synthase C-terminal domain"/>
    <property type="match status" value="1"/>
</dbReference>
<dbReference type="InterPro" id="IPR020007">
    <property type="entry name" value="NeuB/NeuA"/>
</dbReference>
<dbReference type="PROSITE" id="PS50844">
    <property type="entry name" value="AFP_LIKE"/>
    <property type="match status" value="1"/>
</dbReference>
<feature type="domain" description="AFP-like" evidence="1">
    <location>
        <begin position="289"/>
        <end position="347"/>
    </location>
</feature>
<gene>
    <name evidence="2" type="ORF">SAMN05444271_1565</name>
</gene>
<sequence>MDLDGLTLSVDGIYFIAEAGVNHNGNLETAEKLIDVAVESGADAVKFQTFSADRLVTKDAVKAEYQTGTTGEGSQYEMLKQYELDRSAHERLIAYCDQREITFLSTPFDPDSADMLADLGVPAIKLGSGELDNHPLLEHVAGLGLPMIVSTGMGTMDEVHAAHETIRSAAPDASVVFLHCTSAYPCSVDDVNLRAMETMIDELDVPVGYSDHTTLPETPGLAVAAGATVVEKHFTLDSTLPGPDHEASLEPAELERAVEIAHVASRLKGDAEKRPTEIEVDNRSTIRKSLHASVDIPAGTRLKKEHLDILRPADGISPALYESLLGTETTAAVQQGDPLTSRHVDTAVMERDVDQ</sequence>